<dbReference type="RefSeq" id="WP_311626191.1">
    <property type="nucleotide sequence ID" value="NZ_JAVRFE010000040.1"/>
</dbReference>
<keyword evidence="2" id="KW-1185">Reference proteome</keyword>
<protein>
    <submittedName>
        <fullName evidence="1">Uncharacterized protein</fullName>
    </submittedName>
</protein>
<comment type="caution">
    <text evidence="1">The sequence shown here is derived from an EMBL/GenBank/DDBJ whole genome shotgun (WGS) entry which is preliminary data.</text>
</comment>
<dbReference type="EMBL" id="JAVRFE010000040">
    <property type="protein sequence ID" value="MDT0459142.1"/>
    <property type="molecule type" value="Genomic_DNA"/>
</dbReference>
<reference evidence="1" key="1">
    <citation type="submission" date="2024-05" db="EMBL/GenBank/DDBJ databases">
        <title>30 novel species of actinomycetes from the DSMZ collection.</title>
        <authorList>
            <person name="Nouioui I."/>
        </authorList>
    </citation>
    <scope>NUCLEOTIDE SEQUENCE</scope>
    <source>
        <strain evidence="1">DSM 41527</strain>
    </source>
</reference>
<evidence type="ECO:0000313" key="1">
    <source>
        <dbReference type="EMBL" id="MDT0459142.1"/>
    </source>
</evidence>
<evidence type="ECO:0000313" key="2">
    <source>
        <dbReference type="Proteomes" id="UP001180551"/>
    </source>
</evidence>
<dbReference type="Proteomes" id="UP001180551">
    <property type="component" value="Unassembled WGS sequence"/>
</dbReference>
<accession>A0ABU2TDW6</accession>
<name>A0ABU2TDW6_9ACTN</name>
<organism evidence="1 2">
    <name type="scientific">Streptomyces mooreae</name>
    <dbReference type="NCBI Taxonomy" id="3075523"/>
    <lineage>
        <taxon>Bacteria</taxon>
        <taxon>Bacillati</taxon>
        <taxon>Actinomycetota</taxon>
        <taxon>Actinomycetes</taxon>
        <taxon>Kitasatosporales</taxon>
        <taxon>Streptomycetaceae</taxon>
        <taxon>Streptomyces</taxon>
    </lineage>
</organism>
<gene>
    <name evidence="1" type="ORF">RM550_26075</name>
</gene>
<proteinExistence type="predicted"/>
<sequence length="222" mass="24408">MTTQLLERPMTVTDDEPGKLTVPAQLEHPAACAEGTTALPTYRVGAPDIHCRYPVIVGDDQVIGRAYRWHRDWLVLTTSGERNLRRPPKGTPGTDMAAAHLAKEYAAGRIGAVPLDQVLAEAPTPLCGPVPLLHPRMPVNDRNIESAQTAFAGLAAHHWRAVLTGFPGSDNHWYLSCELCPWEGPKFWSHLRGRNGQAPSARRHKGGCIGEDKVRRLIPAYH</sequence>